<evidence type="ECO:0000256" key="3">
    <source>
        <dbReference type="PROSITE-ProRule" id="PRU00059"/>
    </source>
</evidence>
<dbReference type="InterPro" id="IPR000859">
    <property type="entry name" value="CUB_dom"/>
</dbReference>
<dbReference type="PROSITE" id="PS01180">
    <property type="entry name" value="CUB"/>
    <property type="match status" value="2"/>
</dbReference>
<dbReference type="FunFam" id="2.60.120.290:FF:000005">
    <property type="entry name" value="Procollagen C-endopeptidase enhancer 1"/>
    <property type="match status" value="1"/>
</dbReference>
<dbReference type="CDD" id="cd00041">
    <property type="entry name" value="CUB"/>
    <property type="match status" value="2"/>
</dbReference>
<feature type="domain" description="CUB" evidence="4">
    <location>
        <begin position="1"/>
        <end position="106"/>
    </location>
</feature>
<keyword evidence="2" id="KW-1015">Disulfide bond</keyword>
<reference evidence="5 6" key="1">
    <citation type="submission" date="2018-11" db="EMBL/GenBank/DDBJ databases">
        <authorList>
            <consortium name="Pathogen Informatics"/>
        </authorList>
    </citation>
    <scope>NUCLEOTIDE SEQUENCE [LARGE SCALE GENOMIC DNA]</scope>
</reference>
<feature type="domain" description="CUB" evidence="4">
    <location>
        <begin position="109"/>
        <end position="175"/>
    </location>
</feature>
<evidence type="ECO:0000256" key="1">
    <source>
        <dbReference type="ARBA" id="ARBA00022737"/>
    </source>
</evidence>
<accession>A0A3P7LX27</accession>
<dbReference type="OrthoDB" id="9985152at2759"/>
<dbReference type="AlphaFoldDB" id="A0A3P7LX27"/>
<proteinExistence type="predicted"/>
<dbReference type="SMART" id="SM00042">
    <property type="entry name" value="CUB"/>
    <property type="match status" value="2"/>
</dbReference>
<dbReference type="Proteomes" id="UP000281553">
    <property type="component" value="Unassembled WGS sequence"/>
</dbReference>
<gene>
    <name evidence="5" type="ORF">DILT_LOCUS10489</name>
</gene>
<sequence>MDQGVLTSPLFPKTYPPDLNCVWKIVVPQRFTVVLTLESSDITAQHNCAGDHLQIIDGSSDTDAWYKRCGHSKRELFNSTRNYMTVVFVSNSDTQKNGFRATFKKFKTCGGDVNADHGVITSPGFPYEYPPNVRCVWNIKVSNGYAVALTFEGVDVSVNMLTINAVSTNSTSVFD</sequence>
<evidence type="ECO:0000313" key="5">
    <source>
        <dbReference type="EMBL" id="VDN14658.1"/>
    </source>
</evidence>
<dbReference type="Gene3D" id="2.60.120.290">
    <property type="entry name" value="Spermadhesin, CUB domain"/>
    <property type="match status" value="2"/>
</dbReference>
<comment type="caution">
    <text evidence="3">Lacks conserved residue(s) required for the propagation of feature annotation.</text>
</comment>
<organism evidence="5 6">
    <name type="scientific">Dibothriocephalus latus</name>
    <name type="common">Fish tapeworm</name>
    <name type="synonym">Diphyllobothrium latum</name>
    <dbReference type="NCBI Taxonomy" id="60516"/>
    <lineage>
        <taxon>Eukaryota</taxon>
        <taxon>Metazoa</taxon>
        <taxon>Spiralia</taxon>
        <taxon>Lophotrochozoa</taxon>
        <taxon>Platyhelminthes</taxon>
        <taxon>Cestoda</taxon>
        <taxon>Eucestoda</taxon>
        <taxon>Diphyllobothriidea</taxon>
        <taxon>Diphyllobothriidae</taxon>
        <taxon>Dibothriocephalus</taxon>
    </lineage>
</organism>
<keyword evidence="6" id="KW-1185">Reference proteome</keyword>
<keyword evidence="1" id="KW-0677">Repeat</keyword>
<protein>
    <recommendedName>
        <fullName evidence="4">CUB domain-containing protein</fullName>
    </recommendedName>
</protein>
<evidence type="ECO:0000259" key="4">
    <source>
        <dbReference type="PROSITE" id="PS01180"/>
    </source>
</evidence>
<dbReference type="PANTHER" id="PTHR24251:SF50">
    <property type="entry name" value="ATTRACTIN-LIKE 1A"/>
    <property type="match status" value="1"/>
</dbReference>
<dbReference type="EMBL" id="UYRU01059925">
    <property type="protein sequence ID" value="VDN14658.1"/>
    <property type="molecule type" value="Genomic_DNA"/>
</dbReference>
<dbReference type="Pfam" id="PF00431">
    <property type="entry name" value="CUB"/>
    <property type="match status" value="2"/>
</dbReference>
<dbReference type="PANTHER" id="PTHR24251">
    <property type="entry name" value="OVOCHYMASE-RELATED"/>
    <property type="match status" value="1"/>
</dbReference>
<dbReference type="InterPro" id="IPR035914">
    <property type="entry name" value="Sperma_CUB_dom_sf"/>
</dbReference>
<dbReference type="SUPFAM" id="SSF49854">
    <property type="entry name" value="Spermadhesin, CUB domain"/>
    <property type="match status" value="2"/>
</dbReference>
<evidence type="ECO:0000256" key="2">
    <source>
        <dbReference type="ARBA" id="ARBA00023157"/>
    </source>
</evidence>
<name>A0A3P7LX27_DIBLA</name>
<evidence type="ECO:0000313" key="6">
    <source>
        <dbReference type="Proteomes" id="UP000281553"/>
    </source>
</evidence>